<evidence type="ECO:0000313" key="1">
    <source>
        <dbReference type="EMBL" id="GBP16016.1"/>
    </source>
</evidence>
<proteinExistence type="predicted"/>
<keyword evidence="2" id="KW-1185">Reference proteome</keyword>
<dbReference type="Proteomes" id="UP000299102">
    <property type="component" value="Unassembled WGS sequence"/>
</dbReference>
<name>A0A4C1TPZ1_EUMVA</name>
<sequence>MHAAAVSGKGRMAMSKVPGFLSRLNPVSIQNSILTSSSNLFNINLKIKLIALWSAMVMAVKNGFSTEAFPDTYLSAIAARRTPHASGPCARTAIFRTEKRALGSYQATAQVNPSILFFIYEVVIWSLISPLWFSEDLELPKIVVTKLITMFGAGKLVCSTKIEGSKKF</sequence>
<dbReference type="EMBL" id="BGZK01000076">
    <property type="protein sequence ID" value="GBP16016.1"/>
    <property type="molecule type" value="Genomic_DNA"/>
</dbReference>
<accession>A0A4C1TPZ1</accession>
<reference evidence="1 2" key="1">
    <citation type="journal article" date="2019" name="Commun. Biol.">
        <title>The bagworm genome reveals a unique fibroin gene that provides high tensile strength.</title>
        <authorList>
            <person name="Kono N."/>
            <person name="Nakamura H."/>
            <person name="Ohtoshi R."/>
            <person name="Tomita M."/>
            <person name="Numata K."/>
            <person name="Arakawa K."/>
        </authorList>
    </citation>
    <scope>NUCLEOTIDE SEQUENCE [LARGE SCALE GENOMIC DNA]</scope>
</reference>
<evidence type="ECO:0000313" key="2">
    <source>
        <dbReference type="Proteomes" id="UP000299102"/>
    </source>
</evidence>
<comment type="caution">
    <text evidence="1">The sequence shown here is derived from an EMBL/GenBank/DDBJ whole genome shotgun (WGS) entry which is preliminary data.</text>
</comment>
<protein>
    <submittedName>
        <fullName evidence="1">Uncharacterized protein</fullName>
    </submittedName>
</protein>
<gene>
    <name evidence="1" type="ORF">EVAR_94361_1</name>
</gene>
<dbReference type="AlphaFoldDB" id="A0A4C1TPZ1"/>
<organism evidence="1 2">
    <name type="scientific">Eumeta variegata</name>
    <name type="common">Bagworm moth</name>
    <name type="synonym">Eumeta japonica</name>
    <dbReference type="NCBI Taxonomy" id="151549"/>
    <lineage>
        <taxon>Eukaryota</taxon>
        <taxon>Metazoa</taxon>
        <taxon>Ecdysozoa</taxon>
        <taxon>Arthropoda</taxon>
        <taxon>Hexapoda</taxon>
        <taxon>Insecta</taxon>
        <taxon>Pterygota</taxon>
        <taxon>Neoptera</taxon>
        <taxon>Endopterygota</taxon>
        <taxon>Lepidoptera</taxon>
        <taxon>Glossata</taxon>
        <taxon>Ditrysia</taxon>
        <taxon>Tineoidea</taxon>
        <taxon>Psychidae</taxon>
        <taxon>Oiketicinae</taxon>
        <taxon>Eumeta</taxon>
    </lineage>
</organism>